<dbReference type="EMBL" id="BK014662">
    <property type="protein sequence ID" value="DAD66528.1"/>
    <property type="molecule type" value="Genomic_DNA"/>
</dbReference>
<sequence>MKPYGVKRKDQGCCPGHDKFPYESYGSRVSMRLKRRTDQLAHRRARSWERQEIFKELNDNDDF</sequence>
<protein>
    <submittedName>
        <fullName evidence="1">Uncharacterized protein</fullName>
    </submittedName>
</protein>
<name>A0A8S5L9E3_9CAUD</name>
<reference evidence="1" key="1">
    <citation type="journal article" date="2021" name="Proc. Natl. Acad. Sci. U.S.A.">
        <title>A Catalog of Tens of Thousands of Viruses from Human Metagenomes Reveals Hidden Associations with Chronic Diseases.</title>
        <authorList>
            <person name="Tisza M.J."/>
            <person name="Buck C.B."/>
        </authorList>
    </citation>
    <scope>NUCLEOTIDE SEQUENCE</scope>
    <source>
        <strain evidence="1">CtPuP5</strain>
    </source>
</reference>
<proteinExistence type="predicted"/>
<evidence type="ECO:0000313" key="1">
    <source>
        <dbReference type="EMBL" id="DAD66528.1"/>
    </source>
</evidence>
<accession>A0A8S5L9E3</accession>
<organism evidence="1">
    <name type="scientific">Myoviridae sp. ctPuP5</name>
    <dbReference type="NCBI Taxonomy" id="2823543"/>
    <lineage>
        <taxon>Viruses</taxon>
        <taxon>Duplodnaviria</taxon>
        <taxon>Heunggongvirae</taxon>
        <taxon>Uroviricota</taxon>
        <taxon>Caudoviricetes</taxon>
    </lineage>
</organism>